<keyword evidence="1" id="KW-0540">Nuclease</keyword>
<organism evidence="3 4">
    <name type="scientific">Triticum turgidum subsp. durum</name>
    <name type="common">Durum wheat</name>
    <name type="synonym">Triticum durum</name>
    <dbReference type="NCBI Taxonomy" id="4567"/>
    <lineage>
        <taxon>Eukaryota</taxon>
        <taxon>Viridiplantae</taxon>
        <taxon>Streptophyta</taxon>
        <taxon>Embryophyta</taxon>
        <taxon>Tracheophyta</taxon>
        <taxon>Spermatophyta</taxon>
        <taxon>Magnoliopsida</taxon>
        <taxon>Liliopsida</taxon>
        <taxon>Poales</taxon>
        <taxon>Poaceae</taxon>
        <taxon>BOP clade</taxon>
        <taxon>Pooideae</taxon>
        <taxon>Triticodae</taxon>
        <taxon>Triticeae</taxon>
        <taxon>Triticinae</taxon>
        <taxon>Triticum</taxon>
    </lineage>
</organism>
<gene>
    <name evidence="3" type="ORF">TRITD_7Av1G140670</name>
</gene>
<accession>A0A9R0ZD92</accession>
<dbReference type="GO" id="GO:0005634">
    <property type="term" value="C:nucleus"/>
    <property type="evidence" value="ECO:0007669"/>
    <property type="project" value="TreeGrafter"/>
</dbReference>
<keyword evidence="4" id="KW-1185">Reference proteome</keyword>
<evidence type="ECO:0000256" key="2">
    <source>
        <dbReference type="ARBA" id="ARBA00022801"/>
    </source>
</evidence>
<dbReference type="PANTHER" id="PTHR13620">
    <property type="entry name" value="3-5 EXONUCLEASE"/>
    <property type="match status" value="1"/>
</dbReference>
<sequence>MVDATLYKQRRKYTRELHDVDLQGNHKLHVICTSKGEDVDKMLSMLKRKLGGMPVKLVGVDVEYTHYVKPQRAAVLQPCVEKECLVYHISAAKDKPMELDKFLMNGEYTFVGFAIEGDKNKLKLSGLEINFDNYIDIQVEWRDPYNKKEFDSLVDVAGRMIDMHYHDMKK</sequence>
<proteinExistence type="predicted"/>
<evidence type="ECO:0000313" key="4">
    <source>
        <dbReference type="Proteomes" id="UP000324705"/>
    </source>
</evidence>
<protein>
    <recommendedName>
        <fullName evidence="5">3'-5' exonuclease domain-containing protein</fullName>
    </recommendedName>
</protein>
<dbReference type="GO" id="GO:0005737">
    <property type="term" value="C:cytoplasm"/>
    <property type="evidence" value="ECO:0007669"/>
    <property type="project" value="TreeGrafter"/>
</dbReference>
<evidence type="ECO:0008006" key="5">
    <source>
        <dbReference type="Google" id="ProtNLM"/>
    </source>
</evidence>
<dbReference type="Gramene" id="TRITD7Av1G140670.1">
    <property type="protein sequence ID" value="TRITD7Av1G140670.1"/>
    <property type="gene ID" value="TRITD7Av1G140670"/>
</dbReference>
<dbReference type="InterPro" id="IPR036397">
    <property type="entry name" value="RNaseH_sf"/>
</dbReference>
<dbReference type="Gene3D" id="3.30.420.10">
    <property type="entry name" value="Ribonuclease H-like superfamily/Ribonuclease H"/>
    <property type="match status" value="1"/>
</dbReference>
<dbReference type="InterPro" id="IPR051132">
    <property type="entry name" value="3-5_Exonuclease_domain"/>
</dbReference>
<evidence type="ECO:0000256" key="1">
    <source>
        <dbReference type="ARBA" id="ARBA00022722"/>
    </source>
</evidence>
<evidence type="ECO:0000313" key="3">
    <source>
        <dbReference type="EMBL" id="VAI75490.1"/>
    </source>
</evidence>
<dbReference type="EMBL" id="LT934123">
    <property type="protein sequence ID" value="VAI75490.1"/>
    <property type="molecule type" value="Genomic_DNA"/>
</dbReference>
<dbReference type="PANTHER" id="PTHR13620:SF75">
    <property type="entry name" value="UBIQUITIN-LIKE DOMAIN-CONTAINING PROTEIN"/>
    <property type="match status" value="1"/>
</dbReference>
<keyword evidence="2" id="KW-0378">Hydrolase</keyword>
<dbReference type="InterPro" id="IPR012337">
    <property type="entry name" value="RNaseH-like_sf"/>
</dbReference>
<reference evidence="3 4" key="1">
    <citation type="submission" date="2017-09" db="EMBL/GenBank/DDBJ databases">
        <authorList>
            <consortium name="International Durum Wheat Genome Sequencing Consortium (IDWGSC)"/>
            <person name="Milanesi L."/>
        </authorList>
    </citation>
    <scope>NUCLEOTIDE SEQUENCE [LARGE SCALE GENOMIC DNA]</scope>
    <source>
        <strain evidence="4">cv. Svevo</strain>
    </source>
</reference>
<name>A0A9R0ZD92_TRITD</name>
<dbReference type="Proteomes" id="UP000324705">
    <property type="component" value="Chromosome 7A"/>
</dbReference>
<dbReference type="GO" id="GO:0008408">
    <property type="term" value="F:3'-5' exonuclease activity"/>
    <property type="evidence" value="ECO:0007669"/>
    <property type="project" value="TreeGrafter"/>
</dbReference>
<dbReference type="AlphaFoldDB" id="A0A9R0ZD92"/>
<dbReference type="GO" id="GO:0003676">
    <property type="term" value="F:nucleic acid binding"/>
    <property type="evidence" value="ECO:0007669"/>
    <property type="project" value="InterPro"/>
</dbReference>
<dbReference type="SUPFAM" id="SSF53098">
    <property type="entry name" value="Ribonuclease H-like"/>
    <property type="match status" value="1"/>
</dbReference>